<sequence length="31" mass="3498">MNEQYRFIVRSVAAAFDAYLGKEGRTFSKAA</sequence>
<dbReference type="EMBL" id="JACHBK010000021">
    <property type="protein sequence ID" value="MBB5539525.1"/>
    <property type="molecule type" value="Genomic_DNA"/>
</dbReference>
<protein>
    <submittedName>
        <fullName evidence="1">Uncharacterized protein</fullName>
    </submittedName>
</protein>
<dbReference type="Proteomes" id="UP000585507">
    <property type="component" value="Unassembled WGS sequence"/>
</dbReference>
<comment type="caution">
    <text evidence="1">The sequence shown here is derived from an EMBL/GenBank/DDBJ whole genome shotgun (WGS) entry which is preliminary data.</text>
</comment>
<reference evidence="1 2" key="1">
    <citation type="submission" date="2020-08" db="EMBL/GenBank/DDBJ databases">
        <title>Genomic Encyclopedia of Type Strains, Phase IV (KMG-V): Genome sequencing to study the core and pangenomes of soil and plant-associated prokaryotes.</title>
        <authorList>
            <person name="Whitman W."/>
        </authorList>
    </citation>
    <scope>NUCLEOTIDE SEQUENCE [LARGE SCALE GENOMIC DNA]</scope>
    <source>
        <strain evidence="1 2">SEMIA 4084</strain>
    </source>
</reference>
<gene>
    <name evidence="1" type="ORF">GGD55_006275</name>
</gene>
<name>A0A7W8XAM1_9HYPH</name>
<proteinExistence type="predicted"/>
<evidence type="ECO:0000313" key="2">
    <source>
        <dbReference type="Proteomes" id="UP000585507"/>
    </source>
</evidence>
<evidence type="ECO:0000313" key="1">
    <source>
        <dbReference type="EMBL" id="MBB5539525.1"/>
    </source>
</evidence>
<accession>A0A7W8XAM1</accession>
<dbReference type="AlphaFoldDB" id="A0A7W8XAM1"/>
<organism evidence="1 2">
    <name type="scientific">Rhizobium giardinii</name>
    <dbReference type="NCBI Taxonomy" id="56731"/>
    <lineage>
        <taxon>Bacteria</taxon>
        <taxon>Pseudomonadati</taxon>
        <taxon>Pseudomonadota</taxon>
        <taxon>Alphaproteobacteria</taxon>
        <taxon>Hyphomicrobiales</taxon>
        <taxon>Rhizobiaceae</taxon>
        <taxon>Rhizobium/Agrobacterium group</taxon>
        <taxon>Rhizobium</taxon>
    </lineage>
</organism>
<keyword evidence="2" id="KW-1185">Reference proteome</keyword>